<gene>
    <name evidence="8" type="ORF">MSAN_00903800</name>
</gene>
<dbReference type="AlphaFoldDB" id="A0A8H6YSN9"/>
<dbReference type="Pfam" id="PF03134">
    <property type="entry name" value="TB2_DP1_HVA22"/>
    <property type="match status" value="1"/>
</dbReference>
<evidence type="ECO:0000256" key="1">
    <source>
        <dbReference type="ARBA" id="ARBA00004141"/>
    </source>
</evidence>
<accession>A0A8H6YSN9</accession>
<dbReference type="OrthoDB" id="434647at2759"/>
<keyword evidence="4" id="KW-1133">Transmembrane helix</keyword>
<keyword evidence="5" id="KW-0472">Membrane</keyword>
<organism evidence="8 9">
    <name type="scientific">Mycena sanguinolenta</name>
    <dbReference type="NCBI Taxonomy" id="230812"/>
    <lineage>
        <taxon>Eukaryota</taxon>
        <taxon>Fungi</taxon>
        <taxon>Dikarya</taxon>
        <taxon>Basidiomycota</taxon>
        <taxon>Agaricomycotina</taxon>
        <taxon>Agaricomycetes</taxon>
        <taxon>Agaricomycetidae</taxon>
        <taxon>Agaricales</taxon>
        <taxon>Marasmiineae</taxon>
        <taxon>Mycenaceae</taxon>
        <taxon>Mycena</taxon>
    </lineage>
</organism>
<protein>
    <recommendedName>
        <fullName evidence="6">Protein YOP1</fullName>
    </recommendedName>
</protein>
<comment type="subcellular location">
    <subcellularLocation>
        <location evidence="1 6">Membrane</location>
        <topology evidence="1 6">Multi-pass membrane protein</topology>
    </subcellularLocation>
</comment>
<proteinExistence type="inferred from homology"/>
<sequence length="359" mass="38648">MLFYLTSRLVSSVAAFLYPGYASFKTLSQRPASEEDLERWLMYWSVLGCIVGVEYVAEWAICWIPLYYPLKTLFLLYLALPQTRGSTYIYSLHLQPFFREHEVQIDSLLAQFRAYVYTFLQKQIRLLWEHIGASMGQQQVPLEANPAGSAPQLPEPGSGLGGVVGSLWRSYGPGIMASGAAFLRPPAPAPAPARQPVNLNSSAAFGAAPASGSTASMFSRGGADATQSVLERRRQLEAELAALNSAVPPMSMPVPMPHPGPSSLSSLSLPLAPSAPLTPNASPSTTIGSRNSSGADLVNRGSRERKDSFGGRFEEVEVPSDGEGYDMRNEHGGRPAAARTSWFGWGGGGSGGYDRVKND</sequence>
<evidence type="ECO:0000313" key="8">
    <source>
        <dbReference type="EMBL" id="KAF7366468.1"/>
    </source>
</evidence>
<evidence type="ECO:0000256" key="6">
    <source>
        <dbReference type="RuleBase" id="RU362006"/>
    </source>
</evidence>
<feature type="compositionally biased region" description="Pro residues" evidence="7">
    <location>
        <begin position="251"/>
        <end position="260"/>
    </location>
</feature>
<reference evidence="8" key="1">
    <citation type="submission" date="2020-05" db="EMBL/GenBank/DDBJ databases">
        <title>Mycena genomes resolve the evolution of fungal bioluminescence.</title>
        <authorList>
            <person name="Tsai I.J."/>
        </authorList>
    </citation>
    <scope>NUCLEOTIDE SEQUENCE</scope>
    <source>
        <strain evidence="8">160909Yilan</strain>
    </source>
</reference>
<feature type="region of interest" description="Disordered" evidence="7">
    <location>
        <begin position="251"/>
        <end position="359"/>
    </location>
</feature>
<evidence type="ECO:0000256" key="5">
    <source>
        <dbReference type="ARBA" id="ARBA00023136"/>
    </source>
</evidence>
<dbReference type="Proteomes" id="UP000623467">
    <property type="component" value="Unassembled WGS sequence"/>
</dbReference>
<feature type="compositionally biased region" description="Basic and acidic residues" evidence="7">
    <location>
        <begin position="301"/>
        <end position="315"/>
    </location>
</feature>
<evidence type="ECO:0000256" key="4">
    <source>
        <dbReference type="ARBA" id="ARBA00022989"/>
    </source>
</evidence>
<keyword evidence="9" id="KW-1185">Reference proteome</keyword>
<name>A0A8H6YSN9_9AGAR</name>
<dbReference type="GO" id="GO:0016020">
    <property type="term" value="C:membrane"/>
    <property type="evidence" value="ECO:0007669"/>
    <property type="project" value="UniProtKB-SubCell"/>
</dbReference>
<dbReference type="PANTHER" id="PTHR12300">
    <property type="entry name" value="HVA22-LIKE PROTEINS"/>
    <property type="match status" value="1"/>
</dbReference>
<evidence type="ECO:0000256" key="7">
    <source>
        <dbReference type="SAM" id="MobiDB-lite"/>
    </source>
</evidence>
<comment type="caution">
    <text evidence="8">The sequence shown here is derived from an EMBL/GenBank/DDBJ whole genome shotgun (WGS) entry which is preliminary data.</text>
</comment>
<evidence type="ECO:0000256" key="3">
    <source>
        <dbReference type="ARBA" id="ARBA00022692"/>
    </source>
</evidence>
<comment type="similarity">
    <text evidence="2 6">Belongs to the DP1 family.</text>
</comment>
<dbReference type="InterPro" id="IPR004345">
    <property type="entry name" value="TB2_DP1_HVA22"/>
</dbReference>
<evidence type="ECO:0000256" key="2">
    <source>
        <dbReference type="ARBA" id="ARBA00008573"/>
    </source>
</evidence>
<evidence type="ECO:0000313" key="9">
    <source>
        <dbReference type="Proteomes" id="UP000623467"/>
    </source>
</evidence>
<feature type="compositionally biased region" description="Low complexity" evidence="7">
    <location>
        <begin position="261"/>
        <end position="286"/>
    </location>
</feature>
<dbReference type="PANTHER" id="PTHR12300:SF161">
    <property type="entry name" value="RECEPTOR EXPRESSION-ENHANCING PROTEIN"/>
    <property type="match status" value="1"/>
</dbReference>
<keyword evidence="3" id="KW-0812">Transmembrane</keyword>
<dbReference type="EMBL" id="JACAZH010000006">
    <property type="protein sequence ID" value="KAF7366468.1"/>
    <property type="molecule type" value="Genomic_DNA"/>
</dbReference>